<comment type="subcellular location">
    <subcellularLocation>
        <location evidence="1 6">Membrane</location>
        <topology evidence="1 6">Multi-pass membrane protein</topology>
    </subcellularLocation>
</comment>
<evidence type="ECO:0000256" key="4">
    <source>
        <dbReference type="ARBA" id="ARBA00022989"/>
    </source>
</evidence>
<proteinExistence type="inferred from homology"/>
<keyword evidence="5 6" id="KW-0472">Membrane</keyword>
<feature type="compositionally biased region" description="Polar residues" evidence="7">
    <location>
        <begin position="237"/>
        <end position="246"/>
    </location>
</feature>
<feature type="compositionally biased region" description="Polar residues" evidence="7">
    <location>
        <begin position="315"/>
        <end position="355"/>
    </location>
</feature>
<evidence type="ECO:0000313" key="8">
    <source>
        <dbReference type="EMBL" id="KIR80654.1"/>
    </source>
</evidence>
<evidence type="ECO:0000313" key="9">
    <source>
        <dbReference type="Proteomes" id="UP000054272"/>
    </source>
</evidence>
<evidence type="ECO:0000256" key="6">
    <source>
        <dbReference type="RuleBase" id="RU362006"/>
    </source>
</evidence>
<comment type="caution">
    <text evidence="6">Lacks conserved residue(s) required for the propagation of feature annotation.</text>
</comment>
<dbReference type="Pfam" id="PF03134">
    <property type="entry name" value="TB2_DP1_HVA22"/>
    <property type="match status" value="1"/>
</dbReference>
<name>A0ABR5BYD3_9TREE</name>
<keyword evidence="3 6" id="KW-0812">Transmembrane</keyword>
<reference evidence="8 9" key="1">
    <citation type="submission" date="2015-01" db="EMBL/GenBank/DDBJ databases">
        <title>The Genome Sequence of Cryptococcus gattii EJB2.</title>
        <authorList>
            <consortium name="The Broad Institute Genomics Platform"/>
            <person name="Cuomo C."/>
            <person name="Litvintseva A."/>
            <person name="Chen Y."/>
            <person name="Heitman J."/>
            <person name="Sun S."/>
            <person name="Springer D."/>
            <person name="Dromer F."/>
            <person name="Young S."/>
            <person name="Zeng Q."/>
            <person name="Gargeya S."/>
            <person name="Abouelleil A."/>
            <person name="Alvarado L."/>
            <person name="Chapman S.B."/>
            <person name="Gainer-Dewar J."/>
            <person name="Goldberg J."/>
            <person name="Griggs A."/>
            <person name="Gujja S."/>
            <person name="Hansen M."/>
            <person name="Howarth C."/>
            <person name="Imamovic A."/>
            <person name="Larimer J."/>
            <person name="Murphy C."/>
            <person name="Naylor J."/>
            <person name="Pearson M."/>
            <person name="Priest M."/>
            <person name="Roberts A."/>
            <person name="Saif S."/>
            <person name="Shea T."/>
            <person name="Sykes S."/>
            <person name="Wortman J."/>
            <person name="Nusbaum C."/>
            <person name="Birren B."/>
        </authorList>
    </citation>
    <scope>NUCLEOTIDE SEQUENCE [LARGE SCALE GENOMIC DNA]</scope>
    <source>
        <strain evidence="8 9">EJB2</strain>
    </source>
</reference>
<dbReference type="PANTHER" id="PTHR12300:SF161">
    <property type="entry name" value="RECEPTOR EXPRESSION-ENHANCING PROTEIN"/>
    <property type="match status" value="1"/>
</dbReference>
<keyword evidence="9" id="KW-1185">Reference proteome</keyword>
<evidence type="ECO:0000256" key="2">
    <source>
        <dbReference type="ARBA" id="ARBA00008573"/>
    </source>
</evidence>
<feature type="region of interest" description="Disordered" evidence="7">
    <location>
        <begin position="230"/>
        <end position="389"/>
    </location>
</feature>
<feature type="compositionally biased region" description="Low complexity" evidence="7">
    <location>
        <begin position="361"/>
        <end position="372"/>
    </location>
</feature>
<evidence type="ECO:0000256" key="5">
    <source>
        <dbReference type="ARBA" id="ARBA00023136"/>
    </source>
</evidence>
<evidence type="ECO:0000256" key="1">
    <source>
        <dbReference type="ARBA" id="ARBA00004141"/>
    </source>
</evidence>
<gene>
    <name evidence="8" type="ORF">I306_02109</name>
</gene>
<feature type="transmembrane region" description="Helical" evidence="6">
    <location>
        <begin position="108"/>
        <end position="131"/>
    </location>
</feature>
<keyword evidence="4 6" id="KW-1133">Transmembrane helix</keyword>
<feature type="compositionally biased region" description="Polar residues" evidence="7">
    <location>
        <begin position="273"/>
        <end position="305"/>
    </location>
</feature>
<feature type="compositionally biased region" description="Low complexity" evidence="7">
    <location>
        <begin position="247"/>
        <end position="272"/>
    </location>
</feature>
<evidence type="ECO:0000256" key="7">
    <source>
        <dbReference type="SAM" id="MobiDB-lite"/>
    </source>
</evidence>
<dbReference type="InterPro" id="IPR004345">
    <property type="entry name" value="TB2_DP1_HVA22"/>
</dbReference>
<dbReference type="PANTHER" id="PTHR12300">
    <property type="entry name" value="HVA22-LIKE PROTEINS"/>
    <property type="match status" value="1"/>
</dbReference>
<evidence type="ECO:0000256" key="3">
    <source>
        <dbReference type="ARBA" id="ARBA00022692"/>
    </source>
</evidence>
<comment type="similarity">
    <text evidence="2 6">Belongs to the DP1 family.</text>
</comment>
<feature type="compositionally biased region" description="Polar residues" evidence="7">
    <location>
        <begin position="1"/>
        <end position="20"/>
    </location>
</feature>
<accession>A0ABR5BYD3</accession>
<feature type="compositionally biased region" description="Polar residues" evidence="7">
    <location>
        <begin position="375"/>
        <end position="389"/>
    </location>
</feature>
<sequence>MDPTTQAHPANDFTKSTDSSRAVPAPVPTPADINIQRQQQQQQKSHPEATGLRQRVNKLSHSVEDAASHPAVQNAKQVAVNQTRGLRERLGKSPTIMKLERRTGIDRVALVGGGILLYILLIPINIFHLALPTTQLLTVLPAAYLSAQVLDSSESSANDDKVKSLLSFFVVLGSIQTLESLMAGFLEKRIPQYYTVKLLFLAYLLHPKTQGAKKIYESVFRPLIKNRDSPLSPANVYPSSTSKTDASTTGSTNASTSSRTGGAGTPPTSRSSNANVASSPIHSNNPFATDSSSSKNPSQTASATSPPEFDRSFGVPSSTFASSAGSETVTGHQAPTLAQLQSTTGGAAPGSSDSSFPPPRVQAQQALAHAVQESGVDTTEPTELSTSAL</sequence>
<dbReference type="Proteomes" id="UP000054272">
    <property type="component" value="Unassembled WGS sequence"/>
</dbReference>
<dbReference type="EMBL" id="KN848630">
    <property type="protein sequence ID" value="KIR80654.1"/>
    <property type="molecule type" value="Genomic_DNA"/>
</dbReference>
<protein>
    <recommendedName>
        <fullName evidence="6">Protein YOP1</fullName>
    </recommendedName>
</protein>
<feature type="region of interest" description="Disordered" evidence="7">
    <location>
        <begin position="1"/>
        <end position="51"/>
    </location>
</feature>
<organism evidence="8 9">
    <name type="scientific">Cryptococcus gattii EJB2</name>
    <dbReference type="NCBI Taxonomy" id="1296103"/>
    <lineage>
        <taxon>Eukaryota</taxon>
        <taxon>Fungi</taxon>
        <taxon>Dikarya</taxon>
        <taxon>Basidiomycota</taxon>
        <taxon>Agaricomycotina</taxon>
        <taxon>Tremellomycetes</taxon>
        <taxon>Tremellales</taxon>
        <taxon>Cryptococcaceae</taxon>
        <taxon>Cryptococcus</taxon>
        <taxon>Cryptococcus gattii species complex</taxon>
    </lineage>
</organism>